<sequence length="607" mass="69824">MDSDLIMEIRLTRNSRVNEIYVELGYDLHHLPSSVERIYKVQPARSTRDFEVLTQDSFVIATNHNPREADPSCSGDQETRDRSMILYPENSLPSLIYAIGGVPKFMLERAVSPQKRWDERGVEYETKPQHASCSTHLRNLFSEKKKFWQVVEHLVSLAVIGVEELDGMETYICGWESAEFLYNRRKSYWIEQALGLFCYIFPRSPAVLPVSEKEKLLAVLEHLLRQYAETGLEIPSSNEVVETLLAASKCGPLTRRRHILSLVDKLLKGSANIYLQAEAIHQRSVLLRLRGDISGSNRLLQEFLNRSDLDPQLKSHFALGLLHISQATNHAYNFDFLLADQEAQKWMPSNATEKQLDVVWDQIHSAGRIWRGRGCFFIARQFFEHCLQIQPLRESKRLLVKSSLADIYVELDYLQRRGIDSQNPEGLLDKAEEMVKPEIERLKSRAQHTKGFRRLLLSMAEIEIRRGQFYNAESLLTELCGIYIKLVDPDIIDRLGHVRALIALARISPPCEAEKRWTNALNLNRRYNPFEEEVFTCGLIYLFICTIRLQLGDLEGSKAAFARAAEVVRTKSPQFLIPGVGTYLFDHVQYQMESLAGWKLPRNDLCN</sequence>
<keyword evidence="2" id="KW-1185">Reference proteome</keyword>
<protein>
    <recommendedName>
        <fullName evidence="3">TPR-like protein</fullName>
    </recommendedName>
</protein>
<dbReference type="InterPro" id="IPR011990">
    <property type="entry name" value="TPR-like_helical_dom_sf"/>
</dbReference>
<dbReference type="AlphaFoldDB" id="A0A6A6EF49"/>
<dbReference type="Gene3D" id="1.25.40.10">
    <property type="entry name" value="Tetratricopeptide repeat domain"/>
    <property type="match status" value="1"/>
</dbReference>
<evidence type="ECO:0000313" key="2">
    <source>
        <dbReference type="Proteomes" id="UP000800200"/>
    </source>
</evidence>
<name>A0A6A6EF49_9PEZI</name>
<dbReference type="OrthoDB" id="3788792at2759"/>
<proteinExistence type="predicted"/>
<accession>A0A6A6EF49</accession>
<dbReference type="EMBL" id="ML994620">
    <property type="protein sequence ID" value="KAF2189903.1"/>
    <property type="molecule type" value="Genomic_DNA"/>
</dbReference>
<evidence type="ECO:0000313" key="1">
    <source>
        <dbReference type="EMBL" id="KAF2189903.1"/>
    </source>
</evidence>
<dbReference type="Proteomes" id="UP000800200">
    <property type="component" value="Unassembled WGS sequence"/>
</dbReference>
<organism evidence="1 2">
    <name type="scientific">Zopfia rhizophila CBS 207.26</name>
    <dbReference type="NCBI Taxonomy" id="1314779"/>
    <lineage>
        <taxon>Eukaryota</taxon>
        <taxon>Fungi</taxon>
        <taxon>Dikarya</taxon>
        <taxon>Ascomycota</taxon>
        <taxon>Pezizomycotina</taxon>
        <taxon>Dothideomycetes</taxon>
        <taxon>Dothideomycetes incertae sedis</taxon>
        <taxon>Zopfiaceae</taxon>
        <taxon>Zopfia</taxon>
    </lineage>
</organism>
<gene>
    <name evidence="1" type="ORF">K469DRAFT_50042</name>
</gene>
<evidence type="ECO:0008006" key="3">
    <source>
        <dbReference type="Google" id="ProtNLM"/>
    </source>
</evidence>
<reference evidence="1" key="1">
    <citation type="journal article" date="2020" name="Stud. Mycol.">
        <title>101 Dothideomycetes genomes: a test case for predicting lifestyles and emergence of pathogens.</title>
        <authorList>
            <person name="Haridas S."/>
            <person name="Albert R."/>
            <person name="Binder M."/>
            <person name="Bloem J."/>
            <person name="Labutti K."/>
            <person name="Salamov A."/>
            <person name="Andreopoulos B."/>
            <person name="Baker S."/>
            <person name="Barry K."/>
            <person name="Bills G."/>
            <person name="Bluhm B."/>
            <person name="Cannon C."/>
            <person name="Castanera R."/>
            <person name="Culley D."/>
            <person name="Daum C."/>
            <person name="Ezra D."/>
            <person name="Gonzalez J."/>
            <person name="Henrissat B."/>
            <person name="Kuo A."/>
            <person name="Liang C."/>
            <person name="Lipzen A."/>
            <person name="Lutzoni F."/>
            <person name="Magnuson J."/>
            <person name="Mondo S."/>
            <person name="Nolan M."/>
            <person name="Ohm R."/>
            <person name="Pangilinan J."/>
            <person name="Park H.-J."/>
            <person name="Ramirez L."/>
            <person name="Alfaro M."/>
            <person name="Sun H."/>
            <person name="Tritt A."/>
            <person name="Yoshinaga Y."/>
            <person name="Zwiers L.-H."/>
            <person name="Turgeon B."/>
            <person name="Goodwin S."/>
            <person name="Spatafora J."/>
            <person name="Crous P."/>
            <person name="Grigoriev I."/>
        </authorList>
    </citation>
    <scope>NUCLEOTIDE SEQUENCE</scope>
    <source>
        <strain evidence="1">CBS 207.26</strain>
    </source>
</reference>